<dbReference type="GO" id="GO:0016740">
    <property type="term" value="F:transferase activity"/>
    <property type="evidence" value="ECO:0007669"/>
    <property type="project" value="UniProtKB-KW"/>
</dbReference>
<evidence type="ECO:0000313" key="1">
    <source>
        <dbReference type="EMBL" id="CNI35861.1"/>
    </source>
</evidence>
<protein>
    <submittedName>
        <fullName evidence="1">Glucans biosynthesis protein</fullName>
        <ecNumber evidence="1">2.1.-.-</ecNumber>
    </submittedName>
</protein>
<reference evidence="1 2" key="1">
    <citation type="submission" date="2015-03" db="EMBL/GenBank/DDBJ databases">
        <authorList>
            <person name="Murphy D."/>
        </authorList>
    </citation>
    <scope>NUCLEOTIDE SEQUENCE [LARGE SCALE GENOMIC DNA]</scope>
    <source>
        <strain evidence="1 2">Y233</strain>
    </source>
</reference>
<evidence type="ECO:0000313" key="2">
    <source>
        <dbReference type="Proteomes" id="UP000038204"/>
    </source>
</evidence>
<dbReference type="AlphaFoldDB" id="A0A0T9QZH5"/>
<dbReference type="EMBL" id="CQBK01000025">
    <property type="protein sequence ID" value="CNI35861.1"/>
    <property type="molecule type" value="Genomic_DNA"/>
</dbReference>
<organism evidence="1 2">
    <name type="scientific">Yersinia similis</name>
    <dbReference type="NCBI Taxonomy" id="367190"/>
    <lineage>
        <taxon>Bacteria</taxon>
        <taxon>Pseudomonadati</taxon>
        <taxon>Pseudomonadota</taxon>
        <taxon>Gammaproteobacteria</taxon>
        <taxon>Enterobacterales</taxon>
        <taxon>Yersiniaceae</taxon>
        <taxon>Yersinia</taxon>
    </lineage>
</organism>
<accession>A0A0T9QZH5</accession>
<dbReference type="Proteomes" id="UP000038204">
    <property type="component" value="Unassembled WGS sequence"/>
</dbReference>
<gene>
    <name evidence="1" type="primary">mdoC_1</name>
    <name evidence="1" type="ORF">ERS008667_03159</name>
</gene>
<dbReference type="EC" id="2.1.-.-" evidence="1"/>
<keyword evidence="1" id="KW-0808">Transferase</keyword>
<name>A0A0T9QZH5_9GAMM</name>
<sequence>MIIKTLMGVTMTNVVYSLGYRLLNFPSARITYLVNASLFIYTQVTSRGR</sequence>
<proteinExistence type="predicted"/>